<feature type="binding site" evidence="7">
    <location>
        <begin position="135"/>
        <end position="138"/>
    </location>
    <ligand>
        <name>GTP</name>
        <dbReference type="ChEBI" id="CHEBI:37565"/>
    </ligand>
</feature>
<dbReference type="InterPro" id="IPR009000">
    <property type="entry name" value="Transl_B-barrel_sf"/>
</dbReference>
<dbReference type="FunFam" id="3.30.70.240:FF:000001">
    <property type="entry name" value="Elongation factor G"/>
    <property type="match status" value="1"/>
</dbReference>
<dbReference type="InterPro" id="IPR053905">
    <property type="entry name" value="EF-G-like_DII"/>
</dbReference>
<dbReference type="FunFam" id="3.40.50.300:FF:000029">
    <property type="entry name" value="Elongation factor G"/>
    <property type="match status" value="1"/>
</dbReference>
<dbReference type="Pfam" id="PF03764">
    <property type="entry name" value="EFG_IV"/>
    <property type="match status" value="1"/>
</dbReference>
<dbReference type="NCBIfam" id="NF009381">
    <property type="entry name" value="PRK12740.1-5"/>
    <property type="match status" value="1"/>
</dbReference>
<dbReference type="GO" id="GO:0005737">
    <property type="term" value="C:cytoplasm"/>
    <property type="evidence" value="ECO:0007669"/>
    <property type="project" value="UniProtKB-SubCell"/>
</dbReference>
<dbReference type="SUPFAM" id="SSF54980">
    <property type="entry name" value="EF-G C-terminal domain-like"/>
    <property type="match status" value="2"/>
</dbReference>
<dbReference type="Pfam" id="PF14492">
    <property type="entry name" value="EFG_III"/>
    <property type="match status" value="1"/>
</dbReference>
<dbReference type="SUPFAM" id="SSF52540">
    <property type="entry name" value="P-loop containing nucleoside triphosphate hydrolases"/>
    <property type="match status" value="1"/>
</dbReference>
<dbReference type="EMBL" id="CP096246">
    <property type="protein sequence ID" value="WFG96525.1"/>
    <property type="molecule type" value="Genomic_DNA"/>
</dbReference>
<dbReference type="InterPro" id="IPR031157">
    <property type="entry name" value="G_TR_CS"/>
</dbReference>
<evidence type="ECO:0000256" key="2">
    <source>
        <dbReference type="ARBA" id="ARBA00005870"/>
    </source>
</evidence>
<dbReference type="SMART" id="SM00889">
    <property type="entry name" value="EFG_IV"/>
    <property type="match status" value="1"/>
</dbReference>
<dbReference type="InterPro" id="IPR000640">
    <property type="entry name" value="EFG_V-like"/>
</dbReference>
<dbReference type="Proteomes" id="UP001214629">
    <property type="component" value="Chromosome"/>
</dbReference>
<comment type="similarity">
    <text evidence="2 7">Belongs to the TRAFAC class translation factor GTPase superfamily. Classic translation factor GTPase family. EF-G/EF-2 subfamily.</text>
</comment>
<dbReference type="InterPro" id="IPR005225">
    <property type="entry name" value="Small_GTP-bd"/>
</dbReference>
<comment type="subcellular location">
    <subcellularLocation>
        <location evidence="1 7">Cytoplasm</location>
    </subcellularLocation>
</comment>
<dbReference type="InterPro" id="IPR035649">
    <property type="entry name" value="EFG_V"/>
</dbReference>
<dbReference type="CDD" id="cd04088">
    <property type="entry name" value="EFG_mtEFG_II"/>
    <property type="match status" value="1"/>
</dbReference>
<dbReference type="Pfam" id="PF00679">
    <property type="entry name" value="EFG_C"/>
    <property type="match status" value="1"/>
</dbReference>
<keyword evidence="7" id="KW-0963">Cytoplasm</keyword>
<dbReference type="InterPro" id="IPR014721">
    <property type="entry name" value="Ribsml_uS5_D2-typ_fold_subgr"/>
</dbReference>
<evidence type="ECO:0000256" key="7">
    <source>
        <dbReference type="HAMAP-Rule" id="MF_00054"/>
    </source>
</evidence>
<feature type="binding site" evidence="7">
    <location>
        <begin position="81"/>
        <end position="85"/>
    </location>
    <ligand>
        <name>GTP</name>
        <dbReference type="ChEBI" id="CHEBI:37565"/>
    </ligand>
</feature>
<dbReference type="Gene3D" id="3.30.70.870">
    <property type="entry name" value="Elongation Factor G (Translational Gtpase), domain 3"/>
    <property type="match status" value="1"/>
</dbReference>
<keyword evidence="3 7" id="KW-0547">Nucleotide-binding</keyword>
<dbReference type="Gene3D" id="3.40.50.300">
    <property type="entry name" value="P-loop containing nucleotide triphosphate hydrolases"/>
    <property type="match status" value="1"/>
</dbReference>
<dbReference type="CDD" id="cd03713">
    <property type="entry name" value="EFG_mtEFG_C"/>
    <property type="match status" value="1"/>
</dbReference>
<dbReference type="GO" id="GO:0003924">
    <property type="term" value="F:GTPase activity"/>
    <property type="evidence" value="ECO:0007669"/>
    <property type="project" value="InterPro"/>
</dbReference>
<dbReference type="InterPro" id="IPR004540">
    <property type="entry name" value="Transl_elong_EFG/EF2"/>
</dbReference>
<dbReference type="CDD" id="cd16262">
    <property type="entry name" value="EFG_III"/>
    <property type="match status" value="1"/>
</dbReference>
<evidence type="ECO:0000313" key="10">
    <source>
        <dbReference type="EMBL" id="WFG96525.1"/>
    </source>
</evidence>
<organism evidence="10 11">
    <name type="scientific">Spiroplasma citri</name>
    <dbReference type="NCBI Taxonomy" id="2133"/>
    <lineage>
        <taxon>Bacteria</taxon>
        <taxon>Bacillati</taxon>
        <taxon>Mycoplasmatota</taxon>
        <taxon>Mollicutes</taxon>
        <taxon>Entomoplasmatales</taxon>
        <taxon>Spiroplasmataceae</taxon>
        <taxon>Spiroplasma</taxon>
    </lineage>
</organism>
<evidence type="ECO:0000256" key="8">
    <source>
        <dbReference type="NCBIfam" id="TIGR00484"/>
    </source>
</evidence>
<dbReference type="InterPro" id="IPR009022">
    <property type="entry name" value="EFG_III"/>
</dbReference>
<dbReference type="GO" id="GO:0005525">
    <property type="term" value="F:GTP binding"/>
    <property type="evidence" value="ECO:0007669"/>
    <property type="project" value="UniProtKB-UniRule"/>
</dbReference>
<accession>A0AAX3SZ72</accession>
<dbReference type="NCBIfam" id="TIGR00484">
    <property type="entry name" value="EF-G"/>
    <property type="match status" value="1"/>
</dbReference>
<dbReference type="SUPFAM" id="SSF54211">
    <property type="entry name" value="Ribosomal protein S5 domain 2-like"/>
    <property type="match status" value="1"/>
</dbReference>
<dbReference type="CDD" id="cd01434">
    <property type="entry name" value="EFG_mtEFG1_IV"/>
    <property type="match status" value="1"/>
</dbReference>
<feature type="domain" description="Tr-type G" evidence="9">
    <location>
        <begin position="8"/>
        <end position="282"/>
    </location>
</feature>
<proteinExistence type="inferred from homology"/>
<keyword evidence="4 7" id="KW-0251">Elongation factor</keyword>
<dbReference type="Pfam" id="PF00009">
    <property type="entry name" value="GTP_EFTU"/>
    <property type="match status" value="1"/>
</dbReference>
<dbReference type="InterPro" id="IPR005517">
    <property type="entry name" value="Transl_elong_EFG/EF2_IV"/>
</dbReference>
<dbReference type="SMART" id="SM00838">
    <property type="entry name" value="EFG_C"/>
    <property type="match status" value="1"/>
</dbReference>
<dbReference type="InterPro" id="IPR020568">
    <property type="entry name" value="Ribosomal_Su5_D2-typ_SF"/>
</dbReference>
<dbReference type="InterPro" id="IPR000795">
    <property type="entry name" value="T_Tr_GTP-bd_dom"/>
</dbReference>
<sequence>MAREYSLENTRNIGIMAHIDAGKTTTTERILFHTGKIHKIGETHDGASQMDWMAQEQERGITITSAATTAFWKNMRLNIIDTPGHVDFTVEVERSLRVLDGAVAVLDGQSGVEPQTETVWRQATTYGVPRIVFVNKMDKIGADFLYSVKTIHDRLQANAHPVQIPIGAEDQFTGIIDIVERKAYHYDGAANEETKEIPIPDDLKDLAEEYRMKLIEAAVNFNEELMLKYLDGNDISIPEIKSAIRAATLTGDFFPVFCGSAFKNKGVKLMLDGVIDYLPSPLDIPSIKGVLEDGTEVERHADDSEPFSALAFKIMTDPFVGKLTFFRVYSGVLKKGSSVLNSTKDKTERIGRLLKMHANNREEIEAVYAGDIAAAVGLKLTTTGDTLCDEKNEVILESMVFPEPVINLALEPKTKADQEKMSLALQKLAEEDPTFRTWTDEETGQTIIAGMGELHLDILVDRMKREFKVETNVGAPQVSYRETFKDSAEVEGKYIKQSGGRGQYGHVWIKFEPNHDKGFEFVDAIVGGKIPKEFIGSVKKGLEESMQTGKLAGYPMIDIKSTLYDGSYHDVDSSQMAYEFAASLALKEAAKKCKPVILEPIMAVEVTAPEEYYGDVMGNLSSRRGQIEGNDQHGNAQVVKAKVPLSEMFGYATDLRSFTQGRGTYTMLFSHYQEAPKSITEEIIKKVGKSTD</sequence>
<dbReference type="InterPro" id="IPR047872">
    <property type="entry name" value="EFG_IV"/>
</dbReference>
<dbReference type="Pfam" id="PF22042">
    <property type="entry name" value="EF-G_D2"/>
    <property type="match status" value="1"/>
</dbReference>
<dbReference type="Gene3D" id="3.30.70.240">
    <property type="match status" value="1"/>
</dbReference>
<reference evidence="10 11" key="1">
    <citation type="submission" date="2022-04" db="EMBL/GenBank/DDBJ databases">
        <title>Whole genome of Spiroplasma citri.</title>
        <authorList>
            <person name="Khanchezar A."/>
            <person name="Izadpanah K."/>
            <person name="Taghavi M."/>
            <person name="Ghorbani A."/>
            <person name="Beven L."/>
        </authorList>
    </citation>
    <scope>NUCLEOTIDE SEQUENCE [LARGE SCALE GENOMIC DNA]</scope>
    <source>
        <strain evidence="10 11">D4</strain>
    </source>
</reference>
<gene>
    <name evidence="7 10" type="primary">fusA</name>
    <name evidence="10" type="ORF">M0C40_00465</name>
</gene>
<protein>
    <recommendedName>
        <fullName evidence="7 8">Elongation factor G</fullName>
        <shortName evidence="7">EF-G</shortName>
    </recommendedName>
</protein>
<dbReference type="InterPro" id="IPR027417">
    <property type="entry name" value="P-loop_NTPase"/>
</dbReference>
<dbReference type="HAMAP" id="MF_00054_B">
    <property type="entry name" value="EF_G_EF_2_B"/>
    <property type="match status" value="1"/>
</dbReference>
<dbReference type="PROSITE" id="PS00301">
    <property type="entry name" value="G_TR_1"/>
    <property type="match status" value="1"/>
</dbReference>
<comment type="function">
    <text evidence="7">Catalyzes the GTP-dependent ribosomal translocation step during translation elongation. During this step, the ribosome changes from the pre-translocational (PRE) to the post-translocational (POST) state as the newly formed A-site-bound peptidyl-tRNA and P-site-bound deacylated tRNA move to the P and E sites, respectively. Catalyzes the coordinated movement of the two tRNA molecules, the mRNA and conformational changes in the ribosome.</text>
</comment>
<keyword evidence="6 7" id="KW-0342">GTP-binding</keyword>
<feature type="binding site" evidence="7">
    <location>
        <begin position="17"/>
        <end position="24"/>
    </location>
    <ligand>
        <name>GTP</name>
        <dbReference type="ChEBI" id="CHEBI:37565"/>
    </ligand>
</feature>
<dbReference type="GO" id="GO:0003746">
    <property type="term" value="F:translation elongation factor activity"/>
    <property type="evidence" value="ECO:0007669"/>
    <property type="project" value="UniProtKB-UniRule"/>
</dbReference>
<evidence type="ECO:0000256" key="4">
    <source>
        <dbReference type="ARBA" id="ARBA00022768"/>
    </source>
</evidence>
<name>A0AAX3SZ72_SPICI</name>
<evidence type="ECO:0000256" key="1">
    <source>
        <dbReference type="ARBA" id="ARBA00004496"/>
    </source>
</evidence>
<dbReference type="InterPro" id="IPR035647">
    <property type="entry name" value="EFG_III/V"/>
</dbReference>
<keyword evidence="5 7" id="KW-0648">Protein biosynthesis</keyword>
<dbReference type="FunFam" id="2.40.30.10:FF:000006">
    <property type="entry name" value="Elongation factor G"/>
    <property type="match status" value="1"/>
</dbReference>
<dbReference type="SUPFAM" id="SSF50447">
    <property type="entry name" value="Translation proteins"/>
    <property type="match status" value="1"/>
</dbReference>
<dbReference type="FunFam" id="3.30.230.10:FF:000003">
    <property type="entry name" value="Elongation factor G"/>
    <property type="match status" value="1"/>
</dbReference>
<dbReference type="NCBIfam" id="TIGR00231">
    <property type="entry name" value="small_GTP"/>
    <property type="match status" value="1"/>
</dbReference>
<dbReference type="Gene3D" id="3.30.230.10">
    <property type="match status" value="1"/>
</dbReference>
<evidence type="ECO:0000256" key="5">
    <source>
        <dbReference type="ARBA" id="ARBA00022917"/>
    </source>
</evidence>
<dbReference type="FunFam" id="3.30.70.870:FF:000001">
    <property type="entry name" value="Elongation factor G"/>
    <property type="match status" value="1"/>
</dbReference>
<evidence type="ECO:0000256" key="6">
    <source>
        <dbReference type="ARBA" id="ARBA00023134"/>
    </source>
</evidence>
<dbReference type="CDD" id="cd01886">
    <property type="entry name" value="EF-G"/>
    <property type="match status" value="1"/>
</dbReference>
<dbReference type="AlphaFoldDB" id="A0AAX3SZ72"/>
<evidence type="ECO:0000256" key="3">
    <source>
        <dbReference type="ARBA" id="ARBA00022741"/>
    </source>
</evidence>
<dbReference type="InterPro" id="IPR041095">
    <property type="entry name" value="EFG_II"/>
</dbReference>
<dbReference type="PANTHER" id="PTHR43261">
    <property type="entry name" value="TRANSLATION ELONGATION FACTOR G-RELATED"/>
    <property type="match status" value="1"/>
</dbReference>
<dbReference type="PANTHER" id="PTHR43261:SF1">
    <property type="entry name" value="RIBOSOME-RELEASING FACTOR 2, MITOCHONDRIAL"/>
    <property type="match status" value="1"/>
</dbReference>
<keyword evidence="11" id="KW-1185">Reference proteome</keyword>
<dbReference type="GO" id="GO:0032790">
    <property type="term" value="P:ribosome disassembly"/>
    <property type="evidence" value="ECO:0007669"/>
    <property type="project" value="TreeGrafter"/>
</dbReference>
<dbReference type="PROSITE" id="PS51722">
    <property type="entry name" value="G_TR_2"/>
    <property type="match status" value="1"/>
</dbReference>
<dbReference type="Gene3D" id="2.40.30.10">
    <property type="entry name" value="Translation factors"/>
    <property type="match status" value="1"/>
</dbReference>
<evidence type="ECO:0000259" key="9">
    <source>
        <dbReference type="PROSITE" id="PS51722"/>
    </source>
</evidence>
<dbReference type="RefSeq" id="WP_277938829.1">
    <property type="nucleotide sequence ID" value="NZ_CP096246.1"/>
</dbReference>
<dbReference type="PRINTS" id="PR00315">
    <property type="entry name" value="ELONGATNFCT"/>
</dbReference>
<evidence type="ECO:0000313" key="11">
    <source>
        <dbReference type="Proteomes" id="UP001214629"/>
    </source>
</evidence>